<dbReference type="Proteomes" id="UP001172673">
    <property type="component" value="Unassembled WGS sequence"/>
</dbReference>
<protein>
    <submittedName>
        <fullName evidence="2">Uncharacterized protein</fullName>
    </submittedName>
</protein>
<comment type="caution">
    <text evidence="2">The sequence shown here is derived from an EMBL/GenBank/DDBJ whole genome shotgun (WGS) entry which is preliminary data.</text>
</comment>
<reference evidence="2" key="1">
    <citation type="submission" date="2022-10" db="EMBL/GenBank/DDBJ databases">
        <title>Culturing micro-colonial fungi from biological soil crusts in the Mojave desert and describing Neophaeococcomyces mojavensis, and introducing the new genera and species Taxawa tesnikishii.</title>
        <authorList>
            <person name="Kurbessoian T."/>
            <person name="Stajich J.E."/>
        </authorList>
    </citation>
    <scope>NUCLEOTIDE SEQUENCE</scope>
    <source>
        <strain evidence="2">TK_41</strain>
    </source>
</reference>
<keyword evidence="3" id="KW-1185">Reference proteome</keyword>
<accession>A0AA38X1D6</accession>
<feature type="region of interest" description="Disordered" evidence="1">
    <location>
        <begin position="268"/>
        <end position="341"/>
    </location>
</feature>
<sequence length="341" mass="38710">MNTTTQIAASLQRIFDLFVRIGYIPAESVRPGPHNDADLDVDRLRRLGMDDRAIEFIKNIPWVVGETVDLIVSSEVISWKDPFDLESSRKLCTNDGGVSFCVDRNLNGSWLSLTIPLAAKSKKRRGHLLVIDTARGTVRQWDGIDPPRLQDIPGEPAHYFFNRVHERYQHLEQIPYDATIFEPIDTAEHAPEDRAQNATHTDAYQMLKLAADESGWPSSDFPHVEFRENAAQYLGDLIRKHRIIWRAEAPSHLINPNPYLGMAAAYGEEEDNEDDDDDEEEEDDDDDDEEEEENEEQQEEEELGEGENGIHRNSESLENGVVDLNPEGESEQAGLSNGVYR</sequence>
<feature type="compositionally biased region" description="Acidic residues" evidence="1">
    <location>
        <begin position="268"/>
        <end position="305"/>
    </location>
</feature>
<dbReference type="AlphaFoldDB" id="A0AA38X1D6"/>
<dbReference type="EMBL" id="JAPDRK010000017">
    <property type="protein sequence ID" value="KAJ9604994.1"/>
    <property type="molecule type" value="Genomic_DNA"/>
</dbReference>
<dbReference type="InterPro" id="IPR016024">
    <property type="entry name" value="ARM-type_fold"/>
</dbReference>
<name>A0AA38X1D6_9EURO</name>
<evidence type="ECO:0000313" key="3">
    <source>
        <dbReference type="Proteomes" id="UP001172673"/>
    </source>
</evidence>
<evidence type="ECO:0000313" key="2">
    <source>
        <dbReference type="EMBL" id="KAJ9604994.1"/>
    </source>
</evidence>
<proteinExistence type="predicted"/>
<gene>
    <name evidence="2" type="ORF">H2200_010383</name>
</gene>
<evidence type="ECO:0000256" key="1">
    <source>
        <dbReference type="SAM" id="MobiDB-lite"/>
    </source>
</evidence>
<dbReference type="SUPFAM" id="SSF48371">
    <property type="entry name" value="ARM repeat"/>
    <property type="match status" value="1"/>
</dbReference>
<organism evidence="2 3">
    <name type="scientific">Cladophialophora chaetospira</name>
    <dbReference type="NCBI Taxonomy" id="386627"/>
    <lineage>
        <taxon>Eukaryota</taxon>
        <taxon>Fungi</taxon>
        <taxon>Dikarya</taxon>
        <taxon>Ascomycota</taxon>
        <taxon>Pezizomycotina</taxon>
        <taxon>Eurotiomycetes</taxon>
        <taxon>Chaetothyriomycetidae</taxon>
        <taxon>Chaetothyriales</taxon>
        <taxon>Herpotrichiellaceae</taxon>
        <taxon>Cladophialophora</taxon>
    </lineage>
</organism>